<reference evidence="2" key="2">
    <citation type="submission" date="2023-01" db="EMBL/GenBank/DDBJ databases">
        <authorList>
            <person name="Sun Q."/>
            <person name="Evtushenko L."/>
        </authorList>
    </citation>
    <scope>NUCLEOTIDE SEQUENCE</scope>
    <source>
        <strain evidence="2">VKM Ac-1069</strain>
    </source>
</reference>
<feature type="compositionally biased region" description="Basic and acidic residues" evidence="1">
    <location>
        <begin position="28"/>
        <end position="46"/>
    </location>
</feature>
<sequence>MREPVPRSGDAPGPTDPWGATMTSTDRPTADSRDDATNENARPHPREMFIRFLLDTVREDPYPSGTQLDLIEESIPAAMVPEYVEVLIEKSREGCFPSTDVLRRIQRMSAGPGPSPRC</sequence>
<dbReference type="AlphaFoldDB" id="A0A9W6UDH7"/>
<feature type="region of interest" description="Disordered" evidence="1">
    <location>
        <begin position="1"/>
        <end position="46"/>
    </location>
</feature>
<dbReference type="EMBL" id="BSFQ01000053">
    <property type="protein sequence ID" value="GLL15710.1"/>
    <property type="molecule type" value="Genomic_DNA"/>
</dbReference>
<reference evidence="2" key="1">
    <citation type="journal article" date="2014" name="Int. J. Syst. Evol. Microbiol.">
        <title>Complete genome sequence of Corynebacterium casei LMG S-19264T (=DSM 44701T), isolated from a smear-ripened cheese.</title>
        <authorList>
            <consortium name="US DOE Joint Genome Institute (JGI-PGF)"/>
            <person name="Walter F."/>
            <person name="Albersmeier A."/>
            <person name="Kalinowski J."/>
            <person name="Ruckert C."/>
        </authorList>
    </citation>
    <scope>NUCLEOTIDE SEQUENCE</scope>
    <source>
        <strain evidence="2">VKM Ac-1069</strain>
    </source>
</reference>
<evidence type="ECO:0000313" key="2">
    <source>
        <dbReference type="EMBL" id="GLL15710.1"/>
    </source>
</evidence>
<name>A0A9W6UDH7_9PSEU</name>
<protein>
    <submittedName>
        <fullName evidence="2">Uncharacterized protein</fullName>
    </submittedName>
</protein>
<gene>
    <name evidence="2" type="ORF">GCM10017577_68630</name>
</gene>
<proteinExistence type="predicted"/>
<evidence type="ECO:0000313" key="3">
    <source>
        <dbReference type="Proteomes" id="UP001143463"/>
    </source>
</evidence>
<dbReference type="Proteomes" id="UP001143463">
    <property type="component" value="Unassembled WGS sequence"/>
</dbReference>
<evidence type="ECO:0000256" key="1">
    <source>
        <dbReference type="SAM" id="MobiDB-lite"/>
    </source>
</evidence>
<comment type="caution">
    <text evidence="2">The sequence shown here is derived from an EMBL/GenBank/DDBJ whole genome shotgun (WGS) entry which is preliminary data.</text>
</comment>
<organism evidence="2 3">
    <name type="scientific">Pseudonocardia halophobica</name>
    <dbReference type="NCBI Taxonomy" id="29401"/>
    <lineage>
        <taxon>Bacteria</taxon>
        <taxon>Bacillati</taxon>
        <taxon>Actinomycetota</taxon>
        <taxon>Actinomycetes</taxon>
        <taxon>Pseudonocardiales</taxon>
        <taxon>Pseudonocardiaceae</taxon>
        <taxon>Pseudonocardia</taxon>
    </lineage>
</organism>
<keyword evidence="3" id="KW-1185">Reference proteome</keyword>
<accession>A0A9W6UDH7</accession>